<sequence>MKYLKILDIGPQDSFKKKKMNFKKILVLATFLMLAVNGFGQSRKVADRYFGEFSYVQSAKLYKDLVLIKGDSSQHVLSRLAESYYNNSDTEEAEVWYQKLVSNFKEKVEEKHLFKYAQTLRSNGKYKKSDSIFLKLAQAQKSSLNKELKKESYLLDYTNQEKRIGVRNLAINTPYSDFGGFLLNGKAYFSSSVPNNSKKQKIYKWNNQPFLNIYKAEEDVKTLERSKKDTILVLGNVQKIGEPIASELHESSPVFTKDGKTIYFTRNNSEGKRVKRSKKNTSNLKIYKASYLNGYWVNVKELPFNNDEYSSGHPALSSDEKTLYFVSNMPGGYGQSDIYKVEIKEEDEYGEPINLGNTINTPEKEVFPYVGSDNVLYFSSNGHLGLGLLDIFQAKIKEDGTLLSPENLGYPFNSKKDDFSFFISKNGKRGFFSSNREKGKGDDDIYSFFIYTDPPVCTQIVKGVIKNNKTNAPVDAAVIKLINKEKEIIAETISDVSGNYTFKDVPCNVTYTVTATKLDHRSARSIVSTTSKRKKEVTVNLKLTPLIIGNQIVIKPIYFDYDKFIIREDAEYELENIVTVMTNHPELVIKIEAHTDSRGRRDYNRFLSDKRAKSTRDYILSRGIASDRIESAIGYGEDKPLNDCVDGKKCTEKEYQLNRRSYFYIVKGSESVEIRQEQEKKRVRKKLTTKRSNFLEFLSKNLKRSGRNSRPENNKCFKEKEDNCNKITKEVKVNYKN</sequence>
<dbReference type="Gene3D" id="1.25.40.10">
    <property type="entry name" value="Tetratricopeptide repeat domain"/>
    <property type="match status" value="1"/>
</dbReference>
<accession>A0A3E0I2H6</accession>
<dbReference type="Pfam" id="PF13620">
    <property type="entry name" value="CarboxypepD_reg"/>
    <property type="match status" value="1"/>
</dbReference>
<keyword evidence="3" id="KW-0998">Cell outer membrane</keyword>
<dbReference type="Gene3D" id="2.60.40.1120">
    <property type="entry name" value="Carboxypeptidase-like, regulatory domain"/>
    <property type="match status" value="1"/>
</dbReference>
<proteinExistence type="predicted"/>
<keyword evidence="7" id="KW-1185">Reference proteome</keyword>
<dbReference type="OrthoDB" id="9809364at2"/>
<dbReference type="CDD" id="cd07185">
    <property type="entry name" value="OmpA_C-like"/>
    <property type="match status" value="1"/>
</dbReference>
<dbReference type="InterPro" id="IPR011659">
    <property type="entry name" value="WD40"/>
</dbReference>
<comment type="caution">
    <text evidence="6">The sequence shown here is derived from an EMBL/GenBank/DDBJ whole genome shotgun (WGS) entry which is preliminary data.</text>
</comment>
<dbReference type="PANTHER" id="PTHR30329">
    <property type="entry name" value="STATOR ELEMENT OF FLAGELLAR MOTOR COMPLEX"/>
    <property type="match status" value="1"/>
</dbReference>
<dbReference type="Gene3D" id="3.30.1330.60">
    <property type="entry name" value="OmpA-like domain"/>
    <property type="match status" value="1"/>
</dbReference>
<protein>
    <submittedName>
        <fullName evidence="6">WD40 repeat protein</fullName>
    </submittedName>
</protein>
<dbReference type="PROSITE" id="PS51123">
    <property type="entry name" value="OMPA_2"/>
    <property type="match status" value="1"/>
</dbReference>
<dbReference type="InterPro" id="IPR011042">
    <property type="entry name" value="6-blade_b-propeller_TolB-like"/>
</dbReference>
<dbReference type="InterPro" id="IPR008969">
    <property type="entry name" value="CarboxyPept-like_regulatory"/>
</dbReference>
<keyword evidence="2 4" id="KW-0472">Membrane</keyword>
<dbReference type="SUPFAM" id="SSF49464">
    <property type="entry name" value="Carboxypeptidase regulatory domain-like"/>
    <property type="match status" value="1"/>
</dbReference>
<evidence type="ECO:0000256" key="1">
    <source>
        <dbReference type="ARBA" id="ARBA00004442"/>
    </source>
</evidence>
<dbReference type="PANTHER" id="PTHR30329:SF21">
    <property type="entry name" value="LIPOPROTEIN YIAD-RELATED"/>
    <property type="match status" value="1"/>
</dbReference>
<evidence type="ECO:0000313" key="6">
    <source>
        <dbReference type="EMBL" id="REH52375.1"/>
    </source>
</evidence>
<dbReference type="Pfam" id="PF07676">
    <property type="entry name" value="PD40"/>
    <property type="match status" value="3"/>
</dbReference>
<dbReference type="InterPro" id="IPR006665">
    <property type="entry name" value="OmpA-like"/>
</dbReference>
<dbReference type="PRINTS" id="PR01021">
    <property type="entry name" value="OMPADOMAIN"/>
</dbReference>
<evidence type="ECO:0000256" key="4">
    <source>
        <dbReference type="PROSITE-ProRule" id="PRU00473"/>
    </source>
</evidence>
<dbReference type="InterPro" id="IPR050330">
    <property type="entry name" value="Bact_OuterMem_StrucFunc"/>
</dbReference>
<dbReference type="Pfam" id="PF00691">
    <property type="entry name" value="OmpA"/>
    <property type="match status" value="1"/>
</dbReference>
<evidence type="ECO:0000256" key="2">
    <source>
        <dbReference type="ARBA" id="ARBA00023136"/>
    </source>
</evidence>
<dbReference type="EMBL" id="QUNS01000003">
    <property type="protein sequence ID" value="REH52375.1"/>
    <property type="molecule type" value="Genomic_DNA"/>
</dbReference>
<dbReference type="InterPro" id="IPR006664">
    <property type="entry name" value="OMP_bac"/>
</dbReference>
<dbReference type="InterPro" id="IPR011990">
    <property type="entry name" value="TPR-like_helical_dom_sf"/>
</dbReference>
<dbReference type="Proteomes" id="UP000256884">
    <property type="component" value="Unassembled WGS sequence"/>
</dbReference>
<comment type="subcellular location">
    <subcellularLocation>
        <location evidence="1">Cell outer membrane</location>
    </subcellularLocation>
</comment>
<dbReference type="SUPFAM" id="SSF82171">
    <property type="entry name" value="DPP6 N-terminal domain-like"/>
    <property type="match status" value="1"/>
</dbReference>
<dbReference type="SUPFAM" id="SSF103088">
    <property type="entry name" value="OmpA-like"/>
    <property type="match status" value="1"/>
</dbReference>
<evidence type="ECO:0000259" key="5">
    <source>
        <dbReference type="PROSITE" id="PS51123"/>
    </source>
</evidence>
<reference evidence="6 7" key="1">
    <citation type="submission" date="2018-08" db="EMBL/GenBank/DDBJ databases">
        <title>Genomic Encyclopedia of Type Strains, Phase IV (KMG-IV): sequencing the most valuable type-strain genomes for metagenomic binning, comparative biology and taxonomic classification.</title>
        <authorList>
            <person name="Goeker M."/>
        </authorList>
    </citation>
    <scope>NUCLEOTIDE SEQUENCE [LARGE SCALE GENOMIC DNA]</scope>
    <source>
        <strain evidence="6 7">DSM 18841</strain>
    </source>
</reference>
<organism evidence="6 7">
    <name type="scientific">Tenacibaculum gallaicum</name>
    <dbReference type="NCBI Taxonomy" id="561505"/>
    <lineage>
        <taxon>Bacteria</taxon>
        <taxon>Pseudomonadati</taxon>
        <taxon>Bacteroidota</taxon>
        <taxon>Flavobacteriia</taxon>
        <taxon>Flavobacteriales</taxon>
        <taxon>Flavobacteriaceae</taxon>
        <taxon>Tenacibaculum</taxon>
    </lineage>
</organism>
<gene>
    <name evidence="6" type="ORF">C7448_103107</name>
</gene>
<dbReference type="AlphaFoldDB" id="A0A3E0I2H6"/>
<dbReference type="InterPro" id="IPR036737">
    <property type="entry name" value="OmpA-like_sf"/>
</dbReference>
<dbReference type="GO" id="GO:0009279">
    <property type="term" value="C:cell outer membrane"/>
    <property type="evidence" value="ECO:0007669"/>
    <property type="project" value="UniProtKB-SubCell"/>
</dbReference>
<dbReference type="Gene3D" id="2.120.10.30">
    <property type="entry name" value="TolB, C-terminal domain"/>
    <property type="match status" value="1"/>
</dbReference>
<name>A0A3E0I2H6_9FLAO</name>
<feature type="domain" description="OmpA-like" evidence="5">
    <location>
        <begin position="548"/>
        <end position="669"/>
    </location>
</feature>
<dbReference type="SUPFAM" id="SSF48452">
    <property type="entry name" value="TPR-like"/>
    <property type="match status" value="1"/>
</dbReference>
<evidence type="ECO:0000313" key="7">
    <source>
        <dbReference type="Proteomes" id="UP000256884"/>
    </source>
</evidence>
<evidence type="ECO:0000256" key="3">
    <source>
        <dbReference type="ARBA" id="ARBA00023237"/>
    </source>
</evidence>